<evidence type="ECO:0000313" key="8">
    <source>
        <dbReference type="EMBL" id="TDY01066.1"/>
    </source>
</evidence>
<comment type="caution">
    <text evidence="8">The sequence shown here is derived from an EMBL/GenBank/DDBJ whole genome shotgun (WGS) entry which is preliminary data.</text>
</comment>
<feature type="region of interest" description="Disordered" evidence="7">
    <location>
        <begin position="166"/>
        <end position="188"/>
    </location>
</feature>
<reference evidence="8 9" key="1">
    <citation type="submission" date="2019-03" db="EMBL/GenBank/DDBJ databases">
        <title>Genomic Encyclopedia of Type Strains, Phase IV (KMG-IV): sequencing the most valuable type-strain genomes for metagenomic binning, comparative biology and taxonomic classification.</title>
        <authorList>
            <person name="Goeker M."/>
        </authorList>
    </citation>
    <scope>NUCLEOTIDE SEQUENCE [LARGE SCALE GENOMIC DNA]</scope>
    <source>
        <strain evidence="8 9">DSM 16326</strain>
    </source>
</reference>
<keyword evidence="5 8" id="KW-0449">Lipoprotein</keyword>
<sequence length="188" mass="20816">MTWPRNALLLLLVLSLALPACGFRLRGAVDLPPAMEHAAAEGVAQYSALGEALARSWQQSGGRLDFDADAESARTRLTITRDDLSRRTLSVDSAGRPNEYQLTYKVAFELFDADGEPLMESQSVSVNRAYQFNPDNSLAMADEEERLEQILAEEAAVQMLRRITFQLRQSAKTPSPSTPAERDDETAR</sequence>
<protein>
    <recommendedName>
        <fullName evidence="6">LPS-assembly lipoprotein LptE</fullName>
    </recommendedName>
</protein>
<evidence type="ECO:0000256" key="3">
    <source>
        <dbReference type="ARBA" id="ARBA00023139"/>
    </source>
</evidence>
<dbReference type="HAMAP" id="MF_01186">
    <property type="entry name" value="LPS_assembly_LptE"/>
    <property type="match status" value="1"/>
</dbReference>
<dbReference type="PANTHER" id="PTHR38098:SF1">
    <property type="entry name" value="LPS-ASSEMBLY LIPOPROTEIN LPTE"/>
    <property type="match status" value="1"/>
</dbReference>
<keyword evidence="9" id="KW-1185">Reference proteome</keyword>
<comment type="function">
    <text evidence="6">Together with LptD, is involved in the assembly of lipopolysaccharide (LPS) at the surface of the outer membrane. Required for the proper assembly of LptD. Binds LPS and may serve as the LPS recognition site at the outer membrane.</text>
</comment>
<keyword evidence="1" id="KW-0732">Signal</keyword>
<dbReference type="GO" id="GO:0001530">
    <property type="term" value="F:lipopolysaccharide binding"/>
    <property type="evidence" value="ECO:0007669"/>
    <property type="project" value="TreeGrafter"/>
</dbReference>
<proteinExistence type="inferred from homology"/>
<evidence type="ECO:0000256" key="2">
    <source>
        <dbReference type="ARBA" id="ARBA00023136"/>
    </source>
</evidence>
<keyword evidence="2 6" id="KW-0472">Membrane</keyword>
<accession>A0A4R8IK09</accession>
<dbReference type="RefSeq" id="WP_166668820.1">
    <property type="nucleotide sequence ID" value="NZ_SOQX01000004.1"/>
</dbReference>
<keyword evidence="4 6" id="KW-0998">Cell outer membrane</keyword>
<feature type="compositionally biased region" description="Polar residues" evidence="7">
    <location>
        <begin position="166"/>
        <end position="175"/>
    </location>
</feature>
<dbReference type="Gene3D" id="3.30.160.150">
    <property type="entry name" value="Lipoprotein like domain"/>
    <property type="match status" value="1"/>
</dbReference>
<evidence type="ECO:0000256" key="4">
    <source>
        <dbReference type="ARBA" id="ARBA00023237"/>
    </source>
</evidence>
<gene>
    <name evidence="6" type="primary">lptE</name>
    <name evidence="8" type="ORF">EDC23_1812</name>
</gene>
<evidence type="ECO:0000256" key="5">
    <source>
        <dbReference type="ARBA" id="ARBA00023288"/>
    </source>
</evidence>
<evidence type="ECO:0000256" key="6">
    <source>
        <dbReference type="HAMAP-Rule" id="MF_01186"/>
    </source>
</evidence>
<dbReference type="Pfam" id="PF04390">
    <property type="entry name" value="LptE"/>
    <property type="match status" value="1"/>
</dbReference>
<dbReference type="GO" id="GO:0043165">
    <property type="term" value="P:Gram-negative-bacterium-type cell outer membrane assembly"/>
    <property type="evidence" value="ECO:0007669"/>
    <property type="project" value="UniProtKB-UniRule"/>
</dbReference>
<organism evidence="8 9">
    <name type="scientific">Thiohalophilus thiocyanatoxydans</name>
    <dbReference type="NCBI Taxonomy" id="381308"/>
    <lineage>
        <taxon>Bacteria</taxon>
        <taxon>Pseudomonadati</taxon>
        <taxon>Pseudomonadota</taxon>
        <taxon>Gammaproteobacteria</taxon>
        <taxon>Thiohalomonadales</taxon>
        <taxon>Thiohalophilaceae</taxon>
        <taxon>Thiohalophilus</taxon>
    </lineage>
</organism>
<dbReference type="EMBL" id="SOQX01000004">
    <property type="protein sequence ID" value="TDY01066.1"/>
    <property type="molecule type" value="Genomic_DNA"/>
</dbReference>
<dbReference type="GO" id="GO:1990351">
    <property type="term" value="C:transporter complex"/>
    <property type="evidence" value="ECO:0007669"/>
    <property type="project" value="TreeGrafter"/>
</dbReference>
<dbReference type="Proteomes" id="UP000294914">
    <property type="component" value="Unassembled WGS sequence"/>
</dbReference>
<dbReference type="GO" id="GO:0009279">
    <property type="term" value="C:cell outer membrane"/>
    <property type="evidence" value="ECO:0007669"/>
    <property type="project" value="UniProtKB-UniRule"/>
</dbReference>
<evidence type="ECO:0000256" key="1">
    <source>
        <dbReference type="ARBA" id="ARBA00022729"/>
    </source>
</evidence>
<dbReference type="PANTHER" id="PTHR38098">
    <property type="entry name" value="LPS-ASSEMBLY LIPOPROTEIN LPTE"/>
    <property type="match status" value="1"/>
</dbReference>
<comment type="subunit">
    <text evidence="6">Component of the lipopolysaccharide transport and assembly complex. Interacts with LptD.</text>
</comment>
<evidence type="ECO:0000256" key="7">
    <source>
        <dbReference type="SAM" id="MobiDB-lite"/>
    </source>
</evidence>
<dbReference type="AlphaFoldDB" id="A0A4R8IK09"/>
<evidence type="ECO:0000313" key="9">
    <source>
        <dbReference type="Proteomes" id="UP000294914"/>
    </source>
</evidence>
<comment type="similarity">
    <text evidence="6">Belongs to the LptE lipoprotein family.</text>
</comment>
<dbReference type="InterPro" id="IPR007485">
    <property type="entry name" value="LPS_assembly_LptE"/>
</dbReference>
<name>A0A4R8IK09_9GAMM</name>
<keyword evidence="3" id="KW-0564">Palmitate</keyword>
<dbReference type="GO" id="GO:0015920">
    <property type="term" value="P:lipopolysaccharide transport"/>
    <property type="evidence" value="ECO:0007669"/>
    <property type="project" value="TreeGrafter"/>
</dbReference>